<dbReference type="GO" id="GO:0016054">
    <property type="term" value="P:organic acid catabolic process"/>
    <property type="evidence" value="ECO:0007669"/>
    <property type="project" value="UniProtKB-ARBA"/>
</dbReference>
<dbReference type="InterPro" id="IPR036291">
    <property type="entry name" value="NAD(P)-bd_dom_sf"/>
</dbReference>
<dbReference type="Pfam" id="PF14833">
    <property type="entry name" value="NAD_binding_11"/>
    <property type="match status" value="1"/>
</dbReference>
<dbReference type="PANTHER" id="PTHR22981">
    <property type="entry name" value="3-HYDROXYISOBUTYRATE DEHYDROGENASE-RELATED"/>
    <property type="match status" value="1"/>
</dbReference>
<evidence type="ECO:0000256" key="1">
    <source>
        <dbReference type="ARBA" id="ARBA00023002"/>
    </source>
</evidence>
<dbReference type="GO" id="GO:0050661">
    <property type="term" value="F:NADP binding"/>
    <property type="evidence" value="ECO:0007669"/>
    <property type="project" value="InterPro"/>
</dbReference>
<proteinExistence type="predicted"/>
<dbReference type="Gene3D" id="1.10.1040.10">
    <property type="entry name" value="N-(1-d-carboxylethyl)-l-norvaline Dehydrogenase, domain 2"/>
    <property type="match status" value="1"/>
</dbReference>
<sequence>MKTIGFIGLGLMGEPMSRNLVTKFAGTVLVYDMNPQAIARVVAAGAEAAASIEDIARRADVIFTMVPKSVDVQAVYEAMLPHLRAGQITVDMSTIDPSVSQALAETVKGKGAAMLDAPVVKSVPAAEAGELGIYVGGDESAYQTVRPLLAMMGSNQIHLGANGRGLVMKMLHNTLVAGIQNSVNEMLNAAEVYGIGKAEFTTAVSYGGAMNFYLTSKVKSLIEENYKPVFSLQNMAKDVNIMCTMMQEKGLHLPGVALVKQVYDKGVAAGFGTEDFCATYKVVHAGLHGNRK</sequence>
<dbReference type="SUPFAM" id="SSF48179">
    <property type="entry name" value="6-phosphogluconate dehydrogenase C-terminal domain-like"/>
    <property type="match status" value="1"/>
</dbReference>
<evidence type="ECO:0000259" key="5">
    <source>
        <dbReference type="Pfam" id="PF14833"/>
    </source>
</evidence>
<dbReference type="PROSITE" id="PS00895">
    <property type="entry name" value="3_HYDROXYISOBUT_DH"/>
    <property type="match status" value="1"/>
</dbReference>
<keyword evidence="7" id="KW-1185">Reference proteome</keyword>
<dbReference type="Pfam" id="PF03446">
    <property type="entry name" value="NAD_binding_2"/>
    <property type="match status" value="1"/>
</dbReference>
<name>A0A2S2CKU7_9PROT</name>
<keyword evidence="1" id="KW-0560">Oxidoreductase</keyword>
<dbReference type="InterPro" id="IPR029154">
    <property type="entry name" value="HIBADH-like_NADP-bd"/>
</dbReference>
<dbReference type="InterPro" id="IPR008927">
    <property type="entry name" value="6-PGluconate_DH-like_C_sf"/>
</dbReference>
<organism evidence="6 7">
    <name type="scientific">Azospirillum thermophilum</name>
    <dbReference type="NCBI Taxonomy" id="2202148"/>
    <lineage>
        <taxon>Bacteria</taxon>
        <taxon>Pseudomonadati</taxon>
        <taxon>Pseudomonadota</taxon>
        <taxon>Alphaproteobacteria</taxon>
        <taxon>Rhodospirillales</taxon>
        <taxon>Azospirillaceae</taxon>
        <taxon>Azospirillum</taxon>
    </lineage>
</organism>
<dbReference type="InterPro" id="IPR006115">
    <property type="entry name" value="6PGDH_NADP-bd"/>
</dbReference>
<dbReference type="GO" id="GO:0016616">
    <property type="term" value="F:oxidoreductase activity, acting on the CH-OH group of donors, NAD or NADP as acceptor"/>
    <property type="evidence" value="ECO:0007669"/>
    <property type="project" value="TreeGrafter"/>
</dbReference>
<accession>A0A2S2CKU7</accession>
<gene>
    <name evidence="6" type="ORF">DEW08_00950</name>
</gene>
<dbReference type="SUPFAM" id="SSF51735">
    <property type="entry name" value="NAD(P)-binding Rossmann-fold domains"/>
    <property type="match status" value="1"/>
</dbReference>
<dbReference type="InterPro" id="IPR015815">
    <property type="entry name" value="HIBADH-related"/>
</dbReference>
<dbReference type="InterPro" id="IPR002204">
    <property type="entry name" value="3-OH-isobutyrate_DH-rel_CS"/>
</dbReference>
<feature type="domain" description="3-hydroxyisobutyrate dehydrogenase-like NAD-binding" evidence="5">
    <location>
        <begin position="163"/>
        <end position="282"/>
    </location>
</feature>
<dbReference type="Proteomes" id="UP000245629">
    <property type="component" value="Chromosome 1"/>
</dbReference>
<feature type="domain" description="6-phosphogluconate dehydrogenase NADP-binding" evidence="4">
    <location>
        <begin position="3"/>
        <end position="160"/>
    </location>
</feature>
<keyword evidence="2" id="KW-0520">NAD</keyword>
<evidence type="ECO:0000313" key="6">
    <source>
        <dbReference type="EMBL" id="AWK84937.1"/>
    </source>
</evidence>
<dbReference type="AlphaFoldDB" id="A0A2S2CKU7"/>
<dbReference type="PIRSF" id="PIRSF000103">
    <property type="entry name" value="HIBADH"/>
    <property type="match status" value="1"/>
</dbReference>
<dbReference type="GO" id="GO:0051287">
    <property type="term" value="F:NAD binding"/>
    <property type="evidence" value="ECO:0007669"/>
    <property type="project" value="InterPro"/>
</dbReference>
<evidence type="ECO:0000259" key="4">
    <source>
        <dbReference type="Pfam" id="PF03446"/>
    </source>
</evidence>
<dbReference type="InterPro" id="IPR013328">
    <property type="entry name" value="6PGD_dom2"/>
</dbReference>
<dbReference type="KEGG" id="azz:DEW08_00950"/>
<evidence type="ECO:0000256" key="2">
    <source>
        <dbReference type="ARBA" id="ARBA00023027"/>
    </source>
</evidence>
<protein>
    <submittedName>
        <fullName evidence="6">3-hydroxyisobutyrate dehydrogenase</fullName>
    </submittedName>
</protein>
<feature type="active site" evidence="3">
    <location>
        <position position="169"/>
    </location>
</feature>
<dbReference type="OrthoDB" id="9812907at2"/>
<dbReference type="RefSeq" id="WP_109323719.1">
    <property type="nucleotide sequence ID" value="NZ_CP029352.1"/>
</dbReference>
<reference evidence="7" key="1">
    <citation type="submission" date="2018-05" db="EMBL/GenBank/DDBJ databases">
        <title>Azospirillum thermophila sp. nov., a novel isolated from hot spring.</title>
        <authorList>
            <person name="Zhao Z."/>
        </authorList>
    </citation>
    <scope>NUCLEOTIDE SEQUENCE [LARGE SCALE GENOMIC DNA]</scope>
    <source>
        <strain evidence="7">CFH 70021</strain>
    </source>
</reference>
<dbReference type="EMBL" id="CP029352">
    <property type="protein sequence ID" value="AWK84937.1"/>
    <property type="molecule type" value="Genomic_DNA"/>
</dbReference>
<evidence type="ECO:0000313" key="7">
    <source>
        <dbReference type="Proteomes" id="UP000245629"/>
    </source>
</evidence>
<dbReference type="PANTHER" id="PTHR22981:SF7">
    <property type="entry name" value="3-HYDROXYISOBUTYRATE DEHYDROGENASE, MITOCHONDRIAL"/>
    <property type="match status" value="1"/>
</dbReference>
<evidence type="ECO:0000256" key="3">
    <source>
        <dbReference type="PIRSR" id="PIRSR000103-1"/>
    </source>
</evidence>
<dbReference type="Gene3D" id="3.40.50.720">
    <property type="entry name" value="NAD(P)-binding Rossmann-like Domain"/>
    <property type="match status" value="1"/>
</dbReference>